<reference evidence="1" key="2">
    <citation type="submission" date="2021-04" db="EMBL/GenBank/DDBJ databases">
        <authorList>
            <person name="Gilroy R."/>
        </authorList>
    </citation>
    <scope>NUCLEOTIDE SEQUENCE</scope>
    <source>
        <strain evidence="1">CHK33-7979</strain>
    </source>
</reference>
<name>A0A9D1Z2X7_9FIRM</name>
<accession>A0A9D1Z2X7</accession>
<organism evidence="1 2">
    <name type="scientific">Candidatus Intestinimonas merdavium</name>
    <dbReference type="NCBI Taxonomy" id="2838622"/>
    <lineage>
        <taxon>Bacteria</taxon>
        <taxon>Bacillati</taxon>
        <taxon>Bacillota</taxon>
        <taxon>Clostridia</taxon>
        <taxon>Eubacteriales</taxon>
        <taxon>Intestinimonas</taxon>
    </lineage>
</organism>
<evidence type="ECO:0000313" key="1">
    <source>
        <dbReference type="EMBL" id="HIY72933.1"/>
    </source>
</evidence>
<dbReference type="Gene3D" id="3.60.110.10">
    <property type="entry name" value="Carbon-nitrogen hydrolase"/>
    <property type="match status" value="1"/>
</dbReference>
<proteinExistence type="predicted"/>
<gene>
    <name evidence="1" type="ORF">H9826_02995</name>
</gene>
<dbReference type="AlphaFoldDB" id="A0A9D1Z2X7"/>
<dbReference type="SUPFAM" id="SSF56317">
    <property type="entry name" value="Carbon-nitrogen hydrolase"/>
    <property type="match status" value="1"/>
</dbReference>
<comment type="caution">
    <text evidence="1">The sequence shown here is derived from an EMBL/GenBank/DDBJ whole genome shotgun (WGS) entry which is preliminary data.</text>
</comment>
<dbReference type="InterPro" id="IPR036526">
    <property type="entry name" value="C-N_Hydrolase_sf"/>
</dbReference>
<reference evidence="1" key="1">
    <citation type="journal article" date="2021" name="PeerJ">
        <title>Extensive microbial diversity within the chicken gut microbiome revealed by metagenomics and culture.</title>
        <authorList>
            <person name="Gilroy R."/>
            <person name="Ravi A."/>
            <person name="Getino M."/>
            <person name="Pursley I."/>
            <person name="Horton D.L."/>
            <person name="Alikhan N.F."/>
            <person name="Baker D."/>
            <person name="Gharbi K."/>
            <person name="Hall N."/>
            <person name="Watson M."/>
            <person name="Adriaenssens E.M."/>
            <person name="Foster-Nyarko E."/>
            <person name="Jarju S."/>
            <person name="Secka A."/>
            <person name="Antonio M."/>
            <person name="Oren A."/>
            <person name="Chaudhuri R.R."/>
            <person name="La Ragione R."/>
            <person name="Hildebrand F."/>
            <person name="Pallen M.J."/>
        </authorList>
    </citation>
    <scope>NUCLEOTIDE SEQUENCE</scope>
    <source>
        <strain evidence="1">CHK33-7979</strain>
    </source>
</reference>
<evidence type="ECO:0000313" key="2">
    <source>
        <dbReference type="Proteomes" id="UP000886824"/>
    </source>
</evidence>
<dbReference type="Proteomes" id="UP000886824">
    <property type="component" value="Unassembled WGS sequence"/>
</dbReference>
<dbReference type="EMBL" id="DXCX01000031">
    <property type="protein sequence ID" value="HIY72933.1"/>
    <property type="molecule type" value="Genomic_DNA"/>
</dbReference>
<protein>
    <submittedName>
        <fullName evidence="1">Uncharacterized protein</fullName>
    </submittedName>
</protein>
<sequence length="456" mass="51336">MLADTDDWDNKADKLFSSLPEFDDVDALLRNGVSREAEGRLETWREKNSGFAPNLALVCGLDRRLDWNHILQSTYLRVYLKDGFQSLNDNWDETGIYVLPRVPSLNDPLDRAGASPAHKTWAHAWERGVNEELTNTYYVEQNWLDMEHNSYTVIHKVVTDWVTTNPIRVAVSPVSSGVQLQAPHCYETDGRRRFSITGLNDPDYVRRRVRASYKMAAELGANILAYPEMLGDASMFGPTEAGSDFFAQLSEEVGRMGYSAPGLLLPPTYWHEKNNRLYVTGGDGRRLCVQDKQNPFLYHDSATDKDYLEDLEGKTKVIRVIHIPSVGRLTFPICKDCLVEPYRTLLVRALRSTMLLCSSYSKGSFSFRISAPASLEYGCYTLWTNTCSARPECGAPPDYVGLIAAPNAKMVYPFQPQCQGRCGGPDDVCLFLAEIRRAGGAPEVTMREHIHPNQKT</sequence>